<evidence type="ECO:0000313" key="2">
    <source>
        <dbReference type="EMBL" id="GIE16361.1"/>
    </source>
</evidence>
<dbReference type="RefSeq" id="WP_203822704.1">
    <property type="nucleotide sequence ID" value="NZ_BAAABP010000035.1"/>
</dbReference>
<dbReference type="Proteomes" id="UP000598174">
    <property type="component" value="Unassembled WGS sequence"/>
</dbReference>
<protein>
    <submittedName>
        <fullName evidence="2">Uncharacterized protein</fullName>
    </submittedName>
</protein>
<dbReference type="InterPro" id="IPR013783">
    <property type="entry name" value="Ig-like_fold"/>
</dbReference>
<dbReference type="CDD" id="cd02857">
    <property type="entry name" value="E_set_CDase_PDE_N"/>
    <property type="match status" value="1"/>
</dbReference>
<dbReference type="EMBL" id="BOMM01000083">
    <property type="protein sequence ID" value="GIE16361.1"/>
    <property type="molecule type" value="Genomic_DNA"/>
</dbReference>
<gene>
    <name evidence="2" type="ORF">Afe05nite_82010</name>
</gene>
<dbReference type="GO" id="GO:0005975">
    <property type="term" value="P:carbohydrate metabolic process"/>
    <property type="evidence" value="ECO:0007669"/>
    <property type="project" value="InterPro"/>
</dbReference>
<dbReference type="Gene3D" id="2.60.40.10">
    <property type="entry name" value="Immunoglobulins"/>
    <property type="match status" value="1"/>
</dbReference>
<dbReference type="InterPro" id="IPR014756">
    <property type="entry name" value="Ig_E-set"/>
</dbReference>
<evidence type="ECO:0000256" key="1">
    <source>
        <dbReference type="SAM" id="MobiDB-lite"/>
    </source>
</evidence>
<feature type="region of interest" description="Disordered" evidence="1">
    <location>
        <begin position="127"/>
        <end position="151"/>
    </location>
</feature>
<sequence>MIAHRDGSELYVSNPAPALGETVHVFVRVPAGVRAARIHLRRLSAGEPVFTSAVVDRTERSGDVWWRAEMPVSDPVTPYRFLLRTNLGLRWLTGLGLTAYDVPDSTDFRLVTHPAAEGRTFTAARNRCKPNRMAPPPSMSAARSGVDREHA</sequence>
<name>A0A919J7N3_9ACTN</name>
<keyword evidence="3" id="KW-1185">Reference proteome</keyword>
<organism evidence="2 3">
    <name type="scientific">Paractinoplanes ferrugineus</name>
    <dbReference type="NCBI Taxonomy" id="113564"/>
    <lineage>
        <taxon>Bacteria</taxon>
        <taxon>Bacillati</taxon>
        <taxon>Actinomycetota</taxon>
        <taxon>Actinomycetes</taxon>
        <taxon>Micromonosporales</taxon>
        <taxon>Micromonosporaceae</taxon>
        <taxon>Paractinoplanes</taxon>
    </lineage>
</organism>
<dbReference type="AlphaFoldDB" id="A0A919J7N3"/>
<evidence type="ECO:0000313" key="3">
    <source>
        <dbReference type="Proteomes" id="UP000598174"/>
    </source>
</evidence>
<dbReference type="SUPFAM" id="SSF81296">
    <property type="entry name" value="E set domains"/>
    <property type="match status" value="1"/>
</dbReference>
<comment type="caution">
    <text evidence="2">The sequence shown here is derived from an EMBL/GenBank/DDBJ whole genome shotgun (WGS) entry which is preliminary data.</text>
</comment>
<dbReference type="GO" id="GO:0004553">
    <property type="term" value="F:hydrolase activity, hydrolyzing O-glycosyl compounds"/>
    <property type="evidence" value="ECO:0007669"/>
    <property type="project" value="InterPro"/>
</dbReference>
<proteinExistence type="predicted"/>
<accession>A0A919J7N3</accession>
<dbReference type="InterPro" id="IPR004185">
    <property type="entry name" value="Glyco_hydro_13_lg-like_dom"/>
</dbReference>
<reference evidence="2" key="1">
    <citation type="submission" date="2021-01" db="EMBL/GenBank/DDBJ databases">
        <title>Whole genome shotgun sequence of Actinoplanes ferrugineus NBRC 15555.</title>
        <authorList>
            <person name="Komaki H."/>
            <person name="Tamura T."/>
        </authorList>
    </citation>
    <scope>NUCLEOTIDE SEQUENCE</scope>
    <source>
        <strain evidence="2">NBRC 15555</strain>
    </source>
</reference>